<dbReference type="EMBL" id="JANPWB010000004">
    <property type="protein sequence ID" value="KAJ1191372.1"/>
    <property type="molecule type" value="Genomic_DNA"/>
</dbReference>
<feature type="region of interest" description="Disordered" evidence="1">
    <location>
        <begin position="81"/>
        <end position="103"/>
    </location>
</feature>
<reference evidence="2" key="1">
    <citation type="journal article" date="2022" name="bioRxiv">
        <title>Sequencing and chromosome-scale assembly of the giantPleurodeles waltlgenome.</title>
        <authorList>
            <person name="Brown T."/>
            <person name="Elewa A."/>
            <person name="Iarovenko S."/>
            <person name="Subramanian E."/>
            <person name="Araus A.J."/>
            <person name="Petzold A."/>
            <person name="Susuki M."/>
            <person name="Suzuki K.-i.T."/>
            <person name="Hayashi T."/>
            <person name="Toyoda A."/>
            <person name="Oliveira C."/>
            <person name="Osipova E."/>
            <person name="Leigh N.D."/>
            <person name="Simon A."/>
            <person name="Yun M.H."/>
        </authorList>
    </citation>
    <scope>NUCLEOTIDE SEQUENCE</scope>
    <source>
        <strain evidence="2">20211129_DDA</strain>
        <tissue evidence="2">Liver</tissue>
    </source>
</reference>
<evidence type="ECO:0000313" key="3">
    <source>
        <dbReference type="Proteomes" id="UP001066276"/>
    </source>
</evidence>
<feature type="region of interest" description="Disordered" evidence="1">
    <location>
        <begin position="1"/>
        <end position="67"/>
    </location>
</feature>
<name>A0AAV7UUS2_PLEWA</name>
<comment type="caution">
    <text evidence="2">The sequence shown here is derived from an EMBL/GenBank/DDBJ whole genome shotgun (WGS) entry which is preliminary data.</text>
</comment>
<evidence type="ECO:0000256" key="1">
    <source>
        <dbReference type="SAM" id="MobiDB-lite"/>
    </source>
</evidence>
<accession>A0AAV7UUS2</accession>
<evidence type="ECO:0000313" key="2">
    <source>
        <dbReference type="EMBL" id="KAJ1191372.1"/>
    </source>
</evidence>
<dbReference type="AlphaFoldDB" id="A0AAV7UUS2"/>
<keyword evidence="3" id="KW-1185">Reference proteome</keyword>
<organism evidence="2 3">
    <name type="scientific">Pleurodeles waltl</name>
    <name type="common">Iberian ribbed newt</name>
    <dbReference type="NCBI Taxonomy" id="8319"/>
    <lineage>
        <taxon>Eukaryota</taxon>
        <taxon>Metazoa</taxon>
        <taxon>Chordata</taxon>
        <taxon>Craniata</taxon>
        <taxon>Vertebrata</taxon>
        <taxon>Euteleostomi</taxon>
        <taxon>Amphibia</taxon>
        <taxon>Batrachia</taxon>
        <taxon>Caudata</taxon>
        <taxon>Salamandroidea</taxon>
        <taxon>Salamandridae</taxon>
        <taxon>Pleurodelinae</taxon>
        <taxon>Pleurodeles</taxon>
    </lineage>
</organism>
<dbReference type="Proteomes" id="UP001066276">
    <property type="component" value="Chromosome 2_2"/>
</dbReference>
<proteinExistence type="predicted"/>
<sequence length="241" mass="26672">MRNTLQKLPGEQDALPSPPFAADTIKKLRPPRDAEHTSKVAGGTGRSPQPTRLHPSKARPGPISLLPHPVNFMGKRKAVDLPAPPKGTKEAKKRPGNNVNQSSLSGHNALDAIDLLFEEVESILDFLNLSVTITQDSLINKVTHWLRTRQNCLSIIRSDILAADRRSVPDSNLDKITIYLASKFLVTQLMDFNLRTRLYEEKKGGARLMIDPSNSPTLINFDTPRNTRRDGSSCTSQLIPV</sequence>
<gene>
    <name evidence="2" type="ORF">NDU88_000688</name>
</gene>
<feature type="compositionally biased region" description="Basic and acidic residues" evidence="1">
    <location>
        <begin position="24"/>
        <end position="38"/>
    </location>
</feature>
<protein>
    <submittedName>
        <fullName evidence="2">Uncharacterized protein</fullName>
    </submittedName>
</protein>